<dbReference type="PROSITE" id="PS51459">
    <property type="entry name" value="FIDO"/>
    <property type="match status" value="1"/>
</dbReference>
<gene>
    <name evidence="2" type="ordered locus">MTES_1118</name>
</gene>
<dbReference type="SUPFAM" id="SSF140931">
    <property type="entry name" value="Fic-like"/>
    <property type="match status" value="1"/>
</dbReference>
<name>E8NGJ9_MICTS</name>
<proteinExistence type="predicted"/>
<dbReference type="Pfam" id="PF02661">
    <property type="entry name" value="Fic"/>
    <property type="match status" value="1"/>
</dbReference>
<dbReference type="GO" id="GO:0016301">
    <property type="term" value="F:kinase activity"/>
    <property type="evidence" value="ECO:0007669"/>
    <property type="project" value="InterPro"/>
</dbReference>
<dbReference type="NCBIfam" id="TIGR01550">
    <property type="entry name" value="DOC_P1"/>
    <property type="match status" value="1"/>
</dbReference>
<accession>E8NGJ9</accession>
<dbReference type="InterPro" id="IPR036597">
    <property type="entry name" value="Fido-like_dom_sf"/>
</dbReference>
<organism evidence="2 3">
    <name type="scientific">Microbacterium testaceum (strain StLB037)</name>
    <dbReference type="NCBI Taxonomy" id="979556"/>
    <lineage>
        <taxon>Bacteria</taxon>
        <taxon>Bacillati</taxon>
        <taxon>Actinomycetota</taxon>
        <taxon>Actinomycetes</taxon>
        <taxon>Micrococcales</taxon>
        <taxon>Microbacteriaceae</taxon>
        <taxon>Microbacterium</taxon>
    </lineage>
</organism>
<reference evidence="2 3" key="1">
    <citation type="journal article" date="2011" name="J. Bacteriol.">
        <title>Genome sequence of Microbacterium testaceum StLB037, an N-acylhomoserine lactone-degrading bacterium isolated from potato leaves.</title>
        <authorList>
            <person name="Morohoshi T."/>
            <person name="Wang W.-Z."/>
            <person name="Someya N."/>
            <person name="Ikeda T."/>
        </authorList>
    </citation>
    <scope>NUCLEOTIDE SEQUENCE [LARGE SCALE GENOMIC DNA]</scope>
    <source>
        <strain evidence="2 3">StLB037</strain>
    </source>
</reference>
<sequence>MTEYLDPDDVDGLVRAKGFHYRDRNGLLSALAAPLPVFGEEVHVGIHRKAAVLLAAINSNHPLLDGNKRLSWYVTAVFYDFNGYDLMVAADEGDLFIRRVAGASPPSVEDIAAWLRGHARPSS</sequence>
<dbReference type="InterPro" id="IPR003812">
    <property type="entry name" value="Fido"/>
</dbReference>
<dbReference type="PANTHER" id="PTHR39426">
    <property type="entry name" value="HOMOLOGY TO DEATH-ON-CURING PROTEIN OF PHAGE P1"/>
    <property type="match status" value="1"/>
</dbReference>
<feature type="domain" description="Fido" evidence="1">
    <location>
        <begin position="1"/>
        <end position="117"/>
    </location>
</feature>
<dbReference type="STRING" id="979556.MTES_1118"/>
<evidence type="ECO:0000313" key="3">
    <source>
        <dbReference type="Proteomes" id="UP000008975"/>
    </source>
</evidence>
<protein>
    <submittedName>
        <fullName evidence="2">Prophage maintenance system killer protein</fullName>
    </submittedName>
</protein>
<dbReference type="Gene3D" id="1.20.120.1870">
    <property type="entry name" value="Fic/DOC protein, Fido domain"/>
    <property type="match status" value="1"/>
</dbReference>
<dbReference type="InterPro" id="IPR053737">
    <property type="entry name" value="Type_II_TA_Toxin"/>
</dbReference>
<dbReference type="KEGG" id="mts:MTES_1118"/>
<dbReference type="eggNOG" id="COG3654">
    <property type="taxonomic scope" value="Bacteria"/>
</dbReference>
<dbReference type="AlphaFoldDB" id="E8NGJ9"/>
<dbReference type="OrthoDB" id="9802752at2"/>
<dbReference type="InterPro" id="IPR006440">
    <property type="entry name" value="Doc"/>
</dbReference>
<evidence type="ECO:0000313" key="2">
    <source>
        <dbReference type="EMBL" id="BAJ74082.1"/>
    </source>
</evidence>
<evidence type="ECO:0000259" key="1">
    <source>
        <dbReference type="PROSITE" id="PS51459"/>
    </source>
</evidence>
<dbReference type="Proteomes" id="UP000008975">
    <property type="component" value="Chromosome"/>
</dbReference>
<reference key="2">
    <citation type="submission" date="2011-02" db="EMBL/GenBank/DDBJ databases">
        <title>Genome sequence of Microbacterium testaceum StLB037.</title>
        <authorList>
            <person name="Morohoshi T."/>
            <person name="Wang W.Z."/>
            <person name="Someya N."/>
            <person name="Ikeda T."/>
        </authorList>
    </citation>
    <scope>NUCLEOTIDE SEQUENCE</scope>
    <source>
        <strain>StLB037</strain>
    </source>
</reference>
<dbReference type="PANTHER" id="PTHR39426:SF1">
    <property type="entry name" value="HOMOLOGY TO DEATH-ON-CURING PROTEIN OF PHAGE P1"/>
    <property type="match status" value="1"/>
</dbReference>
<dbReference type="EMBL" id="AP012052">
    <property type="protein sequence ID" value="BAJ74082.1"/>
    <property type="molecule type" value="Genomic_DNA"/>
</dbReference>
<dbReference type="HOGENOM" id="CLU_115697_5_1_11"/>